<dbReference type="Proteomes" id="UP000250235">
    <property type="component" value="Unassembled WGS sequence"/>
</dbReference>
<protein>
    <submittedName>
        <fullName evidence="2">Uncharacterized protein</fullName>
    </submittedName>
</protein>
<proteinExistence type="predicted"/>
<accession>A0A2Z7D5M8</accession>
<sequence length="233" mass="26137">MAPVQNALQVNFEAILNFPNQGMVNMFKALESLGLRGFLGCSTADYEENIQEFFANDKLERNTVIRTVRGSSVVILEEIFAGSFQLSNEGLVVMSEFPERLIAQMRMEFSESLVPVHNYCMKKYIKVEYRLLHDIIAKALTAKVGPADPVTQIRFDMMDQGFSVQLILLLEGVPRLKLGESKALTSLKILYVKSVGTYVAKNKSTLAELVEKKKSTGDTVRPSSTKKSKGWRM</sequence>
<evidence type="ECO:0000313" key="3">
    <source>
        <dbReference type="Proteomes" id="UP000250235"/>
    </source>
</evidence>
<evidence type="ECO:0000313" key="2">
    <source>
        <dbReference type="EMBL" id="KZV54247.1"/>
    </source>
</evidence>
<feature type="region of interest" description="Disordered" evidence="1">
    <location>
        <begin position="212"/>
        <end position="233"/>
    </location>
</feature>
<dbReference type="AlphaFoldDB" id="A0A2Z7D5M8"/>
<name>A0A2Z7D5M8_9LAMI</name>
<evidence type="ECO:0000256" key="1">
    <source>
        <dbReference type="SAM" id="MobiDB-lite"/>
    </source>
</evidence>
<gene>
    <name evidence="2" type="ORF">F511_19272</name>
</gene>
<keyword evidence="3" id="KW-1185">Reference proteome</keyword>
<reference evidence="2 3" key="1">
    <citation type="journal article" date="2015" name="Proc. Natl. Acad. Sci. U.S.A.">
        <title>The resurrection genome of Boea hygrometrica: A blueprint for survival of dehydration.</title>
        <authorList>
            <person name="Xiao L."/>
            <person name="Yang G."/>
            <person name="Zhang L."/>
            <person name="Yang X."/>
            <person name="Zhao S."/>
            <person name="Ji Z."/>
            <person name="Zhou Q."/>
            <person name="Hu M."/>
            <person name="Wang Y."/>
            <person name="Chen M."/>
            <person name="Xu Y."/>
            <person name="Jin H."/>
            <person name="Xiao X."/>
            <person name="Hu G."/>
            <person name="Bao F."/>
            <person name="Hu Y."/>
            <person name="Wan P."/>
            <person name="Li L."/>
            <person name="Deng X."/>
            <person name="Kuang T."/>
            <person name="Xiang C."/>
            <person name="Zhu J.K."/>
            <person name="Oliver M.J."/>
            <person name="He Y."/>
        </authorList>
    </citation>
    <scope>NUCLEOTIDE SEQUENCE [LARGE SCALE GENOMIC DNA]</scope>
    <source>
        <strain evidence="3">cv. XS01</strain>
    </source>
</reference>
<dbReference type="EMBL" id="KQ989561">
    <property type="protein sequence ID" value="KZV54247.1"/>
    <property type="molecule type" value="Genomic_DNA"/>
</dbReference>
<feature type="compositionally biased region" description="Basic residues" evidence="1">
    <location>
        <begin position="224"/>
        <end position="233"/>
    </location>
</feature>
<organism evidence="2 3">
    <name type="scientific">Dorcoceras hygrometricum</name>
    <dbReference type="NCBI Taxonomy" id="472368"/>
    <lineage>
        <taxon>Eukaryota</taxon>
        <taxon>Viridiplantae</taxon>
        <taxon>Streptophyta</taxon>
        <taxon>Embryophyta</taxon>
        <taxon>Tracheophyta</taxon>
        <taxon>Spermatophyta</taxon>
        <taxon>Magnoliopsida</taxon>
        <taxon>eudicotyledons</taxon>
        <taxon>Gunneridae</taxon>
        <taxon>Pentapetalae</taxon>
        <taxon>asterids</taxon>
        <taxon>lamiids</taxon>
        <taxon>Lamiales</taxon>
        <taxon>Gesneriaceae</taxon>
        <taxon>Didymocarpoideae</taxon>
        <taxon>Trichosporeae</taxon>
        <taxon>Loxocarpinae</taxon>
        <taxon>Dorcoceras</taxon>
    </lineage>
</organism>